<dbReference type="AlphaFoldDB" id="A0A5C5PSQ2"/>
<dbReference type="PANTHER" id="PTHR33778">
    <property type="entry name" value="PROTEIN MGTC"/>
    <property type="match status" value="1"/>
</dbReference>
<dbReference type="PANTHER" id="PTHR33778:SF1">
    <property type="entry name" value="MAGNESIUM TRANSPORTER YHID-RELATED"/>
    <property type="match status" value="1"/>
</dbReference>
<evidence type="ECO:0000259" key="8">
    <source>
        <dbReference type="Pfam" id="PF02308"/>
    </source>
</evidence>
<dbReference type="InterPro" id="IPR003416">
    <property type="entry name" value="MgtC/SapB/SrpB/YhiD_fam"/>
</dbReference>
<evidence type="ECO:0000256" key="5">
    <source>
        <dbReference type="ARBA" id="ARBA00022989"/>
    </source>
</evidence>
<feature type="transmembrane region" description="Helical" evidence="7">
    <location>
        <begin position="36"/>
        <end position="59"/>
    </location>
</feature>
<accession>A0A5C5PSQ2</accession>
<gene>
    <name evidence="9" type="ORF">FJD37_20825</name>
    <name evidence="10" type="ORF">FJD38_24050</name>
</gene>
<dbReference type="OrthoDB" id="9811198at2"/>
<keyword evidence="7" id="KW-0997">Cell inner membrane</keyword>
<evidence type="ECO:0000256" key="3">
    <source>
        <dbReference type="ARBA" id="ARBA00022475"/>
    </source>
</evidence>
<dbReference type="PRINTS" id="PR01837">
    <property type="entry name" value="MGTCSAPBPROT"/>
</dbReference>
<reference evidence="11 12" key="1">
    <citation type="submission" date="2019-06" db="EMBL/GenBank/DDBJ databases">
        <title>Pseudomonas bimorpha sp. nov. isolated from bovine raw milk and skim milk concentrate.</title>
        <authorList>
            <person name="Hofmann K."/>
            <person name="Huptas C."/>
            <person name="Doll E."/>
            <person name="Scherer S."/>
            <person name="Wenning M."/>
        </authorList>
    </citation>
    <scope>NUCLEOTIDE SEQUENCE [LARGE SCALE GENOMIC DNA]</scope>
    <source>
        <strain evidence="10 12">DSM 108989</strain>
        <strain evidence="9 11">DSM 108990</strain>
    </source>
</reference>
<evidence type="ECO:0000256" key="1">
    <source>
        <dbReference type="ARBA" id="ARBA00004651"/>
    </source>
</evidence>
<dbReference type="Proteomes" id="UP000318428">
    <property type="component" value="Unassembled WGS sequence"/>
</dbReference>
<sequence>MISEWEMLARLLLAAVLGSMIGLQREHLFWTAGLRTHMLVATGACLFMIVSAFGFEQALTQAGTRLDPSRIAAQIVTGIGFLGAGSIMMRGEVIKGLTTAASLWAVAAIGMTIGGGLYGLGVSATVLILIILIAIAPIEHRYRDWIKVHVIKLVAPIGVLNRQSLTDLLGEEANRLKQVIVEQGPDMGTETVTVEFKKTSRLETVELLKRILTIPDVREEQAPH</sequence>
<evidence type="ECO:0000256" key="4">
    <source>
        <dbReference type="ARBA" id="ARBA00022692"/>
    </source>
</evidence>
<evidence type="ECO:0000313" key="11">
    <source>
        <dbReference type="Proteomes" id="UP000317901"/>
    </source>
</evidence>
<comment type="similarity">
    <text evidence="2 7">Belongs to the MgtC/SapB family.</text>
</comment>
<keyword evidence="12" id="KW-1185">Reference proteome</keyword>
<evidence type="ECO:0000256" key="2">
    <source>
        <dbReference type="ARBA" id="ARBA00009298"/>
    </source>
</evidence>
<evidence type="ECO:0000256" key="6">
    <source>
        <dbReference type="ARBA" id="ARBA00023136"/>
    </source>
</evidence>
<dbReference type="EMBL" id="VFIO01000021">
    <property type="protein sequence ID" value="TWR83701.1"/>
    <property type="molecule type" value="Genomic_DNA"/>
</dbReference>
<feature type="domain" description="MgtC/SapB/SrpB/YhiD N-terminal" evidence="8">
    <location>
        <begin position="11"/>
        <end position="140"/>
    </location>
</feature>
<keyword evidence="3" id="KW-1003">Cell membrane</keyword>
<feature type="transmembrane region" description="Helical" evidence="7">
    <location>
        <begin position="103"/>
        <end position="136"/>
    </location>
</feature>
<evidence type="ECO:0000313" key="12">
    <source>
        <dbReference type="Proteomes" id="UP000318428"/>
    </source>
</evidence>
<name>A0A5C5PSQ2_9PSED</name>
<keyword evidence="4 7" id="KW-0812">Transmembrane</keyword>
<dbReference type="Proteomes" id="UP000317901">
    <property type="component" value="Unassembled WGS sequence"/>
</dbReference>
<keyword evidence="5 7" id="KW-1133">Transmembrane helix</keyword>
<organism evidence="9 11">
    <name type="scientific">Pseudomonas saxonica</name>
    <dbReference type="NCBI Taxonomy" id="2600598"/>
    <lineage>
        <taxon>Bacteria</taxon>
        <taxon>Pseudomonadati</taxon>
        <taxon>Pseudomonadota</taxon>
        <taxon>Gammaproteobacteria</taxon>
        <taxon>Pseudomonadales</taxon>
        <taxon>Pseudomonadaceae</taxon>
        <taxon>Pseudomonas</taxon>
    </lineage>
</organism>
<evidence type="ECO:0000313" key="9">
    <source>
        <dbReference type="EMBL" id="TWR83447.1"/>
    </source>
</evidence>
<dbReference type="EMBL" id="VFIP01000057">
    <property type="protein sequence ID" value="TWR83447.1"/>
    <property type="molecule type" value="Genomic_DNA"/>
</dbReference>
<dbReference type="InterPro" id="IPR049177">
    <property type="entry name" value="MgtC_SapB_SrpB_YhiD_N"/>
</dbReference>
<evidence type="ECO:0000313" key="10">
    <source>
        <dbReference type="EMBL" id="TWR83701.1"/>
    </source>
</evidence>
<dbReference type="Pfam" id="PF02308">
    <property type="entry name" value="MgtC"/>
    <property type="match status" value="1"/>
</dbReference>
<evidence type="ECO:0000256" key="7">
    <source>
        <dbReference type="RuleBase" id="RU365041"/>
    </source>
</evidence>
<feature type="transmembrane region" description="Helical" evidence="7">
    <location>
        <begin position="7"/>
        <end position="24"/>
    </location>
</feature>
<proteinExistence type="inferred from homology"/>
<feature type="transmembrane region" description="Helical" evidence="7">
    <location>
        <begin position="71"/>
        <end position="91"/>
    </location>
</feature>
<protein>
    <recommendedName>
        <fullName evidence="7">Protein MgtC</fullName>
    </recommendedName>
</protein>
<keyword evidence="6 7" id="KW-0472">Membrane</keyword>
<dbReference type="GO" id="GO:0005886">
    <property type="term" value="C:plasma membrane"/>
    <property type="evidence" value="ECO:0007669"/>
    <property type="project" value="UniProtKB-SubCell"/>
</dbReference>
<comment type="subcellular location">
    <subcellularLocation>
        <location evidence="7">Cell inner membrane</location>
        <topology evidence="7">Multi-pass membrane protein</topology>
    </subcellularLocation>
    <subcellularLocation>
        <location evidence="1">Cell membrane</location>
        <topology evidence="1">Multi-pass membrane protein</topology>
    </subcellularLocation>
</comment>
<comment type="caution">
    <text evidence="9">The sequence shown here is derived from an EMBL/GenBank/DDBJ whole genome shotgun (WGS) entry which is preliminary data.</text>
</comment>